<gene>
    <name evidence="1" type="ORF">F5148DRAFT_1286800</name>
</gene>
<proteinExistence type="predicted"/>
<keyword evidence="2" id="KW-1185">Reference proteome</keyword>
<evidence type="ECO:0000313" key="1">
    <source>
        <dbReference type="EMBL" id="KAI9460726.1"/>
    </source>
</evidence>
<name>A0ACC0U4L3_9AGAM</name>
<evidence type="ECO:0000313" key="2">
    <source>
        <dbReference type="Proteomes" id="UP001207468"/>
    </source>
</evidence>
<dbReference type="Proteomes" id="UP001207468">
    <property type="component" value="Unassembled WGS sequence"/>
</dbReference>
<protein>
    <submittedName>
        <fullName evidence="1">Uncharacterized protein</fullName>
    </submittedName>
</protein>
<organism evidence="1 2">
    <name type="scientific">Russula earlei</name>
    <dbReference type="NCBI Taxonomy" id="71964"/>
    <lineage>
        <taxon>Eukaryota</taxon>
        <taxon>Fungi</taxon>
        <taxon>Dikarya</taxon>
        <taxon>Basidiomycota</taxon>
        <taxon>Agaricomycotina</taxon>
        <taxon>Agaricomycetes</taxon>
        <taxon>Russulales</taxon>
        <taxon>Russulaceae</taxon>
        <taxon>Russula</taxon>
    </lineage>
</organism>
<reference evidence="1" key="1">
    <citation type="submission" date="2021-03" db="EMBL/GenBank/DDBJ databases">
        <title>Evolutionary priming and transition to the ectomycorrhizal habit in an iconic lineage of mushroom-forming fungi: is preadaptation a requirement?</title>
        <authorList>
            <consortium name="DOE Joint Genome Institute"/>
            <person name="Looney B.P."/>
            <person name="Miyauchi S."/>
            <person name="Morin E."/>
            <person name="Drula E."/>
            <person name="Courty P.E."/>
            <person name="Chicoki N."/>
            <person name="Fauchery L."/>
            <person name="Kohler A."/>
            <person name="Kuo A."/>
            <person name="LaButti K."/>
            <person name="Pangilinan J."/>
            <person name="Lipzen A."/>
            <person name="Riley R."/>
            <person name="Andreopoulos W."/>
            <person name="He G."/>
            <person name="Johnson J."/>
            <person name="Barry K.W."/>
            <person name="Grigoriev I.V."/>
            <person name="Nagy L."/>
            <person name="Hibbett D."/>
            <person name="Henrissat B."/>
            <person name="Matheny P.B."/>
            <person name="Labbe J."/>
            <person name="Martin A.F."/>
        </authorList>
    </citation>
    <scope>NUCLEOTIDE SEQUENCE</scope>
    <source>
        <strain evidence="1">BPL698</strain>
    </source>
</reference>
<comment type="caution">
    <text evidence="1">The sequence shown here is derived from an EMBL/GenBank/DDBJ whole genome shotgun (WGS) entry which is preliminary data.</text>
</comment>
<dbReference type="EMBL" id="JAGFNK010000184">
    <property type="protein sequence ID" value="KAI9460726.1"/>
    <property type="molecule type" value="Genomic_DNA"/>
</dbReference>
<accession>A0ACC0U4L3</accession>
<sequence>MSTPTALSPLSAIAPASPTAFSPLSVAPSIIASTPSASIITPVLFTSASLVLPTALPPSTTTILDSPNASIAAPLPPPATSTASKDQEGPKPKPKLSHHTPQQKEQQQLPCHHQLSPTGGGVTDKSVHVQDMCTELGKNKKFLQKLGFSEM</sequence>